<reference evidence="2 3" key="1">
    <citation type="submission" date="2009-01" db="EMBL/GenBank/DDBJ databases">
        <title>Complete sequence of chromosome of Methylobacterium nodulans ORS 2060.</title>
        <authorList>
            <consortium name="US DOE Joint Genome Institute"/>
            <person name="Lucas S."/>
            <person name="Copeland A."/>
            <person name="Lapidus A."/>
            <person name="Glavina del Rio T."/>
            <person name="Dalin E."/>
            <person name="Tice H."/>
            <person name="Bruce D."/>
            <person name="Goodwin L."/>
            <person name="Pitluck S."/>
            <person name="Sims D."/>
            <person name="Brettin T."/>
            <person name="Detter J.C."/>
            <person name="Han C."/>
            <person name="Larimer F."/>
            <person name="Land M."/>
            <person name="Hauser L."/>
            <person name="Kyrpides N."/>
            <person name="Ivanova N."/>
            <person name="Marx C.J."/>
            <person name="Richardson P."/>
        </authorList>
    </citation>
    <scope>NUCLEOTIDE SEQUENCE [LARGE SCALE GENOMIC DNA]</scope>
    <source>
        <strain evidence="3">LMG 21967 / CNCM I-2342 / ORS 2060</strain>
    </source>
</reference>
<dbReference type="HOGENOM" id="CLU_456954_0_0_5"/>
<dbReference type="AlphaFoldDB" id="B8IAC0"/>
<dbReference type="EMBL" id="CP001349">
    <property type="protein sequence ID" value="ACL59183.1"/>
    <property type="molecule type" value="Genomic_DNA"/>
</dbReference>
<evidence type="ECO:0000256" key="1">
    <source>
        <dbReference type="SAM" id="MobiDB-lite"/>
    </source>
</evidence>
<dbReference type="OrthoDB" id="9771846at2"/>
<dbReference type="eggNOG" id="COG0438">
    <property type="taxonomic scope" value="Bacteria"/>
</dbReference>
<dbReference type="SUPFAM" id="SSF53756">
    <property type="entry name" value="UDP-Glycosyltransferase/glycogen phosphorylase"/>
    <property type="match status" value="1"/>
</dbReference>
<organism evidence="2 3">
    <name type="scientific">Methylobacterium nodulans (strain LMG 21967 / CNCM I-2342 / ORS 2060)</name>
    <dbReference type="NCBI Taxonomy" id="460265"/>
    <lineage>
        <taxon>Bacteria</taxon>
        <taxon>Pseudomonadati</taxon>
        <taxon>Pseudomonadota</taxon>
        <taxon>Alphaproteobacteria</taxon>
        <taxon>Hyphomicrobiales</taxon>
        <taxon>Methylobacteriaceae</taxon>
        <taxon>Methylobacterium</taxon>
    </lineage>
</organism>
<protein>
    <submittedName>
        <fullName evidence="2">Glycosyltransferase-like protein</fullName>
    </submittedName>
</protein>
<dbReference type="Gene3D" id="3.40.50.2000">
    <property type="entry name" value="Glycogen Phosphorylase B"/>
    <property type="match status" value="2"/>
</dbReference>
<dbReference type="GO" id="GO:0016740">
    <property type="term" value="F:transferase activity"/>
    <property type="evidence" value="ECO:0007669"/>
    <property type="project" value="UniProtKB-KW"/>
</dbReference>
<keyword evidence="2" id="KW-0808">Transferase</keyword>
<proteinExistence type="predicted"/>
<name>B8IAC0_METNO</name>
<sequence>MPATGRVTADLPRNSAREEFREALTAYRLFDAEWYLRVNGDVKAAGLDPLEHYLGSGAAEGRWPNPLFDPAHYADKAGLAAGENPLLHYHRAALPCLLDPHPLFDAAFYTRTYLSRDGLPPIKPLEHYLSVGWRLGFRPNPAFDPRWYLATYADVRESGTEPLSHYASSGQREGRWPAGDSDVSRAPARGGCGATADAAFAASLDPGMPTLVMVVHQYSGGIARHVADVAALCAEHVNVVSLRTWADNRLSIGRPAGGQELTFHARDELPRLTALLRACGAARIHVHHNLGFDDLRALLRALGLPFDYTVHDYYCLSPQPHLVDGAGRFVGEDLEAVGDVLCAGAICPETPVSLRTWQRGQRWLLTESERVIAPSVDVARRIGRRYPDLRPIVAAHPDREPAPTTPPRRLGRDDPLRIALLGYVSEIKGGPVLADAARLCAREGLPLRFSVVGSTTNDAAVQGAGAEVLGAYEESGLPGLIARAAPDLIWFPVSCPETYSYTVSAALAAGLPVAAADLGALPERLAGRAWTWLAPWTSDARAWVDLLLEIRHRHFIPNSPPPCPPPRSAAPSGFYARDYLAWLPPKAVGPTALGEAT</sequence>
<accession>B8IAC0</accession>
<dbReference type="RefSeq" id="WP_015930824.1">
    <property type="nucleotide sequence ID" value="NC_011894.1"/>
</dbReference>
<dbReference type="STRING" id="460265.Mnod_4307"/>
<dbReference type="KEGG" id="mno:Mnod_4307"/>
<feature type="region of interest" description="Disordered" evidence="1">
    <location>
        <begin position="161"/>
        <end position="188"/>
    </location>
</feature>
<evidence type="ECO:0000313" key="3">
    <source>
        <dbReference type="Proteomes" id="UP000008207"/>
    </source>
</evidence>
<keyword evidence="3" id="KW-1185">Reference proteome</keyword>
<evidence type="ECO:0000313" key="2">
    <source>
        <dbReference type="EMBL" id="ACL59183.1"/>
    </source>
</evidence>
<gene>
    <name evidence="2" type="ordered locus">Mnod_4307</name>
</gene>
<dbReference type="Proteomes" id="UP000008207">
    <property type="component" value="Chromosome"/>
</dbReference>